<organism evidence="12 13">
    <name type="scientific">Candidatus Shapirobacteria bacterium CG10_big_fil_rev_8_21_14_0_10_36_6</name>
    <dbReference type="NCBI Taxonomy" id="1974886"/>
    <lineage>
        <taxon>Bacteria</taxon>
        <taxon>Candidatus Shapironibacteriota</taxon>
    </lineage>
</organism>
<gene>
    <name evidence="12" type="ORF">COU93_00950</name>
</gene>
<evidence type="ECO:0000259" key="11">
    <source>
        <dbReference type="PROSITE" id="PS50862"/>
    </source>
</evidence>
<dbReference type="GO" id="GO:0006435">
    <property type="term" value="P:threonyl-tRNA aminoacylation"/>
    <property type="evidence" value="ECO:0007669"/>
    <property type="project" value="InterPro"/>
</dbReference>
<dbReference type="PANTHER" id="PTHR11451">
    <property type="entry name" value="THREONINE-TRNA LIGASE"/>
    <property type="match status" value="1"/>
</dbReference>
<keyword evidence="5" id="KW-0547">Nucleotide-binding</keyword>
<keyword evidence="9" id="KW-0030">Aminoacyl-tRNA synthetase</keyword>
<evidence type="ECO:0000256" key="3">
    <source>
        <dbReference type="ARBA" id="ARBA00022598"/>
    </source>
</evidence>
<dbReference type="GO" id="GO:0046872">
    <property type="term" value="F:metal ion binding"/>
    <property type="evidence" value="ECO:0007669"/>
    <property type="project" value="UniProtKB-KW"/>
</dbReference>
<dbReference type="Gene3D" id="3.30.980.10">
    <property type="entry name" value="Threonyl-trna Synthetase, Chain A, domain 2"/>
    <property type="match status" value="1"/>
</dbReference>
<dbReference type="CDD" id="cd00860">
    <property type="entry name" value="ThrRS_anticodon"/>
    <property type="match status" value="1"/>
</dbReference>
<dbReference type="InterPro" id="IPR004154">
    <property type="entry name" value="Anticodon-bd"/>
</dbReference>
<dbReference type="GO" id="GO:0005737">
    <property type="term" value="C:cytoplasm"/>
    <property type="evidence" value="ECO:0007669"/>
    <property type="project" value="InterPro"/>
</dbReference>
<dbReference type="AlphaFoldDB" id="A0A2M8L281"/>
<dbReference type="GO" id="GO:0005524">
    <property type="term" value="F:ATP binding"/>
    <property type="evidence" value="ECO:0007669"/>
    <property type="project" value="UniProtKB-KW"/>
</dbReference>
<comment type="catalytic activity">
    <reaction evidence="10">
        <text>tRNA(Thr) + L-threonine + ATP = L-threonyl-tRNA(Thr) + AMP + diphosphate + H(+)</text>
        <dbReference type="Rhea" id="RHEA:24624"/>
        <dbReference type="Rhea" id="RHEA-COMP:9670"/>
        <dbReference type="Rhea" id="RHEA-COMP:9704"/>
        <dbReference type="ChEBI" id="CHEBI:15378"/>
        <dbReference type="ChEBI" id="CHEBI:30616"/>
        <dbReference type="ChEBI" id="CHEBI:33019"/>
        <dbReference type="ChEBI" id="CHEBI:57926"/>
        <dbReference type="ChEBI" id="CHEBI:78442"/>
        <dbReference type="ChEBI" id="CHEBI:78534"/>
        <dbReference type="ChEBI" id="CHEBI:456215"/>
        <dbReference type="EC" id="6.1.1.3"/>
    </reaction>
</comment>
<dbReference type="Gene3D" id="3.30.930.10">
    <property type="entry name" value="Bira Bifunctional Protein, Domain 2"/>
    <property type="match status" value="1"/>
</dbReference>
<evidence type="ECO:0000256" key="10">
    <source>
        <dbReference type="ARBA" id="ARBA00049515"/>
    </source>
</evidence>
<dbReference type="SUPFAM" id="SSF52954">
    <property type="entry name" value="Class II aaRS ABD-related"/>
    <property type="match status" value="1"/>
</dbReference>
<dbReference type="FunFam" id="3.30.930.10:FF:000002">
    <property type="entry name" value="Threonine--tRNA ligase"/>
    <property type="match status" value="1"/>
</dbReference>
<evidence type="ECO:0000256" key="5">
    <source>
        <dbReference type="ARBA" id="ARBA00022741"/>
    </source>
</evidence>
<evidence type="ECO:0000313" key="12">
    <source>
        <dbReference type="EMBL" id="PJE67043.1"/>
    </source>
</evidence>
<dbReference type="Proteomes" id="UP000229766">
    <property type="component" value="Unassembled WGS sequence"/>
</dbReference>
<evidence type="ECO:0000256" key="7">
    <source>
        <dbReference type="ARBA" id="ARBA00022840"/>
    </source>
</evidence>
<dbReference type="InterPro" id="IPR033728">
    <property type="entry name" value="ThrRS_core"/>
</dbReference>
<sequence length="494" mass="57272">MLSIAGAYWHGDEKNKMLTRIYGTAFENKDDLETHLNNLEEIKKRDHRKLGKELDLYSTNQLTGAGLILWHPKLATSRNVLETFWREEHIRRGYQLVFTPHIAGMDMFVKTRHYTKYINSMFPVMLHQNIEGESKNDYTTDEQLKPMNCPNHVQVFKSSPRSYRELPFRMGELGTVYRYEKAGVLHGMTRVRGFTQDDSHIFCTPEQAINEVQEIIKLTKYIYEDIFGFQKFQAYLSTRPEKYLGSVDMWEFAQNSLIKAMESEKLKYKVDEGGGAFYGPKIDFKIKDSIGREWQMGTIQFDFNLPTYSESSEKDVDDFWELKTFKDKYKTKKNLAKYIKQMGRGLDAKFVDKDGKEKPVVMIHRVVLGSLERFFGVIIEHFAGAFPTWLSPVQVKLIPITDAQHEFANKVLADLKAGGIRVEIDDRPEKMQAKIRDAQMQKIPYMLIIGAREVKANTVAVRQRDGQDLGAIPISEFITKIKEQVTKKSLNLIK</sequence>
<proteinExistence type="inferred from homology"/>
<dbReference type="Pfam" id="PF00587">
    <property type="entry name" value="tRNA-synt_2b"/>
    <property type="match status" value="1"/>
</dbReference>
<dbReference type="PRINTS" id="PR01047">
    <property type="entry name" value="TRNASYNTHTHR"/>
</dbReference>
<evidence type="ECO:0000256" key="8">
    <source>
        <dbReference type="ARBA" id="ARBA00022917"/>
    </source>
</evidence>
<evidence type="ECO:0000313" key="13">
    <source>
        <dbReference type="Proteomes" id="UP000229766"/>
    </source>
</evidence>
<keyword evidence="3 12" id="KW-0436">Ligase</keyword>
<comment type="caution">
    <text evidence="12">The sequence shown here is derived from an EMBL/GenBank/DDBJ whole genome shotgun (WGS) entry which is preliminary data.</text>
</comment>
<dbReference type="InterPro" id="IPR036621">
    <property type="entry name" value="Anticodon-bd_dom_sf"/>
</dbReference>
<dbReference type="SUPFAM" id="SSF55681">
    <property type="entry name" value="Class II aaRS and biotin synthetases"/>
    <property type="match status" value="1"/>
</dbReference>
<reference evidence="13" key="1">
    <citation type="submission" date="2017-09" db="EMBL/GenBank/DDBJ databases">
        <title>Depth-based differentiation of microbial function through sediment-hosted aquifers and enrichment of novel symbionts in the deep terrestrial subsurface.</title>
        <authorList>
            <person name="Probst A.J."/>
            <person name="Ladd B."/>
            <person name="Jarett J.K."/>
            <person name="Geller-Mcgrath D.E."/>
            <person name="Sieber C.M.K."/>
            <person name="Emerson J.B."/>
            <person name="Anantharaman K."/>
            <person name="Thomas B.C."/>
            <person name="Malmstrom R."/>
            <person name="Stieglmeier M."/>
            <person name="Klingl A."/>
            <person name="Woyke T."/>
            <person name="Ryan C.M."/>
            <person name="Banfield J.F."/>
        </authorList>
    </citation>
    <scope>NUCLEOTIDE SEQUENCE [LARGE SCALE GENOMIC DNA]</scope>
</reference>
<evidence type="ECO:0000256" key="2">
    <source>
        <dbReference type="ARBA" id="ARBA00013163"/>
    </source>
</evidence>
<dbReference type="InterPro" id="IPR002314">
    <property type="entry name" value="aa-tRNA-synt_IIb"/>
</dbReference>
<dbReference type="Pfam" id="PF03129">
    <property type="entry name" value="HGTP_anticodon"/>
    <property type="match status" value="1"/>
</dbReference>
<evidence type="ECO:0000256" key="1">
    <source>
        <dbReference type="ARBA" id="ARBA00008226"/>
    </source>
</evidence>
<name>A0A2M8L281_9BACT</name>
<dbReference type="GO" id="GO:0004829">
    <property type="term" value="F:threonine-tRNA ligase activity"/>
    <property type="evidence" value="ECO:0007669"/>
    <property type="project" value="UniProtKB-EC"/>
</dbReference>
<dbReference type="InterPro" id="IPR047246">
    <property type="entry name" value="ThrRS_anticodon"/>
</dbReference>
<dbReference type="Gene3D" id="3.40.50.800">
    <property type="entry name" value="Anticodon-binding domain"/>
    <property type="match status" value="1"/>
</dbReference>
<feature type="domain" description="Aminoacyl-transfer RNA synthetases class-II family profile" evidence="11">
    <location>
        <begin position="46"/>
        <end position="387"/>
    </location>
</feature>
<protein>
    <recommendedName>
        <fullName evidence="2">threonine--tRNA ligase</fullName>
        <ecNumber evidence="2">6.1.1.3</ecNumber>
    </recommendedName>
</protein>
<keyword evidence="8" id="KW-0648">Protein biosynthesis</keyword>
<dbReference type="CDD" id="cd00771">
    <property type="entry name" value="ThrRS_core"/>
    <property type="match status" value="1"/>
</dbReference>
<keyword evidence="4" id="KW-0479">Metal-binding</keyword>
<dbReference type="InterPro" id="IPR045864">
    <property type="entry name" value="aa-tRNA-synth_II/BPL/LPL"/>
</dbReference>
<keyword evidence="6" id="KW-0862">Zinc</keyword>
<dbReference type="PANTHER" id="PTHR11451:SF44">
    <property type="entry name" value="THREONINE--TRNA LIGASE, CHLOROPLASTIC_MITOCHONDRIAL 2"/>
    <property type="match status" value="1"/>
</dbReference>
<dbReference type="PROSITE" id="PS50862">
    <property type="entry name" value="AA_TRNA_LIGASE_II"/>
    <property type="match status" value="1"/>
</dbReference>
<dbReference type="FunFam" id="3.40.50.800:FF:000001">
    <property type="entry name" value="Threonine--tRNA ligase"/>
    <property type="match status" value="1"/>
</dbReference>
<dbReference type="InterPro" id="IPR006195">
    <property type="entry name" value="aa-tRNA-synth_II"/>
</dbReference>
<accession>A0A2M8L281</accession>
<evidence type="ECO:0000256" key="4">
    <source>
        <dbReference type="ARBA" id="ARBA00022723"/>
    </source>
</evidence>
<dbReference type="EMBL" id="PFEI01000058">
    <property type="protein sequence ID" value="PJE67043.1"/>
    <property type="molecule type" value="Genomic_DNA"/>
</dbReference>
<comment type="similarity">
    <text evidence="1">Belongs to the class-II aminoacyl-tRNA synthetase family.</text>
</comment>
<evidence type="ECO:0000256" key="9">
    <source>
        <dbReference type="ARBA" id="ARBA00023146"/>
    </source>
</evidence>
<dbReference type="EC" id="6.1.1.3" evidence="2"/>
<dbReference type="InterPro" id="IPR002320">
    <property type="entry name" value="Thr-tRNA-ligase_IIa"/>
</dbReference>
<evidence type="ECO:0000256" key="6">
    <source>
        <dbReference type="ARBA" id="ARBA00022833"/>
    </source>
</evidence>
<keyword evidence="7" id="KW-0067">ATP-binding</keyword>